<comment type="caution">
    <text evidence="1">The sequence shown here is derived from an EMBL/GenBank/DDBJ whole genome shotgun (WGS) entry which is preliminary data.</text>
</comment>
<dbReference type="EMBL" id="JAPEIS010000001">
    <property type="protein sequence ID" value="KAJ8071432.1"/>
    <property type="molecule type" value="Genomic_DNA"/>
</dbReference>
<evidence type="ECO:0000313" key="2">
    <source>
        <dbReference type="Proteomes" id="UP001152300"/>
    </source>
</evidence>
<dbReference type="AlphaFoldDB" id="A0A9X0DRB8"/>
<dbReference type="Proteomes" id="UP001152300">
    <property type="component" value="Unassembled WGS sequence"/>
</dbReference>
<protein>
    <submittedName>
        <fullName evidence="1">Uncharacterized protein</fullName>
    </submittedName>
</protein>
<sequence length="298" mass="33400">MFDNTSVLETSPMTFKMDYSVPMTPFDTPPTVSYPTPMTFKKIPQDESPVVKLHDAATFEGQQIGAILPVKRTSKPAAFCLPLAKVGDFVEVLAHYNVNQVEAKSIRTGMTGTIDWEDLLPVPYDGKCGCLNGGCRCIYESWQAYSVRHPLRSMPVYGSQDMSGMYVTMPLQTPISPNPPSQPGNIATKTHLEVNDPLTIAGQTPGAILVVKHHAHYPHDFGPVLETEIEDRCRYLEACERGWGKVKVKNLRTGKEGFLRWEVFKPVSTRNRCSCHKGYCYCEYEDFEKSKAYCEAQT</sequence>
<name>A0A9X0DRB8_9HELO</name>
<evidence type="ECO:0000313" key="1">
    <source>
        <dbReference type="EMBL" id="KAJ8071432.1"/>
    </source>
</evidence>
<accession>A0A9X0DRB8</accession>
<organism evidence="1 2">
    <name type="scientific">Sclerotinia nivalis</name>
    <dbReference type="NCBI Taxonomy" id="352851"/>
    <lineage>
        <taxon>Eukaryota</taxon>
        <taxon>Fungi</taxon>
        <taxon>Dikarya</taxon>
        <taxon>Ascomycota</taxon>
        <taxon>Pezizomycotina</taxon>
        <taxon>Leotiomycetes</taxon>
        <taxon>Helotiales</taxon>
        <taxon>Sclerotiniaceae</taxon>
        <taxon>Sclerotinia</taxon>
    </lineage>
</organism>
<dbReference type="OrthoDB" id="3556883at2759"/>
<reference evidence="1" key="1">
    <citation type="submission" date="2022-11" db="EMBL/GenBank/DDBJ databases">
        <title>Genome Resource of Sclerotinia nivalis Strain SnTB1, a Plant Pathogen Isolated from American Ginseng.</title>
        <authorList>
            <person name="Fan S."/>
        </authorList>
    </citation>
    <scope>NUCLEOTIDE SEQUENCE</scope>
    <source>
        <strain evidence="1">SnTB1</strain>
    </source>
</reference>
<keyword evidence="2" id="KW-1185">Reference proteome</keyword>
<gene>
    <name evidence="1" type="ORF">OCU04_001753</name>
</gene>
<proteinExistence type="predicted"/>